<sequence length="232" mass="26220">MFHKLDVLVTSVIFFPSIFVLQVSTQSLPPATYDGFAYRGYLGGPDSILIEAFYDPVCPDSRDSWHPLKEVLQYYGSHVSLVVHLLPLPYHDNAFAASRALHIVNGLNSSYTFPLLEHFFSDQARFYNDHTRNLSRYSVVKEIVDFVSATVGNSYYSVIESGFTDRRTDLKTRISFKYSASRGVFGTPTFLVNGFVLPDSGSMIDYNGWRKIIDPLISAKGSQRDDGMHFML</sequence>
<keyword evidence="4" id="KW-1185">Reference proteome</keyword>
<dbReference type="InterPro" id="IPR012336">
    <property type="entry name" value="Thioredoxin-like_fold"/>
</dbReference>
<dbReference type="Proteomes" id="UP001159364">
    <property type="component" value="Linkage Group LG06"/>
</dbReference>
<name>A0AAV8T7E6_9ROSI</name>
<dbReference type="SUPFAM" id="SSF52833">
    <property type="entry name" value="Thioredoxin-like"/>
    <property type="match status" value="1"/>
</dbReference>
<gene>
    <name evidence="3" type="ORF">K2173_007473</name>
</gene>
<dbReference type="PANTHER" id="PTHR33875">
    <property type="entry name" value="OS09G0542200 PROTEIN"/>
    <property type="match status" value="1"/>
</dbReference>
<accession>A0AAV8T7E6</accession>
<dbReference type="Gene3D" id="3.40.30.10">
    <property type="entry name" value="Glutaredoxin"/>
    <property type="match status" value="1"/>
</dbReference>
<dbReference type="Pfam" id="PF13462">
    <property type="entry name" value="Thioredoxin_4"/>
    <property type="match status" value="1"/>
</dbReference>
<feature type="signal peptide" evidence="1">
    <location>
        <begin position="1"/>
        <end position="25"/>
    </location>
</feature>
<comment type="caution">
    <text evidence="3">The sequence shown here is derived from an EMBL/GenBank/DDBJ whole genome shotgun (WGS) entry which is preliminary data.</text>
</comment>
<evidence type="ECO:0000313" key="4">
    <source>
        <dbReference type="Proteomes" id="UP001159364"/>
    </source>
</evidence>
<protein>
    <recommendedName>
        <fullName evidence="2">Thioredoxin-like fold domain-containing protein</fullName>
    </recommendedName>
</protein>
<dbReference type="InterPro" id="IPR036249">
    <property type="entry name" value="Thioredoxin-like_sf"/>
</dbReference>
<dbReference type="EMBL" id="JAIWQS010000006">
    <property type="protein sequence ID" value="KAJ8762316.1"/>
    <property type="molecule type" value="Genomic_DNA"/>
</dbReference>
<keyword evidence="1" id="KW-0732">Signal</keyword>
<reference evidence="3 4" key="1">
    <citation type="submission" date="2021-09" db="EMBL/GenBank/DDBJ databases">
        <title>Genomic insights and catalytic innovation underlie evolution of tropane alkaloids biosynthesis.</title>
        <authorList>
            <person name="Wang Y.-J."/>
            <person name="Tian T."/>
            <person name="Huang J.-P."/>
            <person name="Huang S.-X."/>
        </authorList>
    </citation>
    <scope>NUCLEOTIDE SEQUENCE [LARGE SCALE GENOMIC DNA]</scope>
    <source>
        <strain evidence="3">KIB-2018</strain>
        <tissue evidence="3">Leaf</tissue>
    </source>
</reference>
<dbReference type="AlphaFoldDB" id="A0AAV8T7E6"/>
<evidence type="ECO:0000256" key="1">
    <source>
        <dbReference type="SAM" id="SignalP"/>
    </source>
</evidence>
<evidence type="ECO:0000259" key="2">
    <source>
        <dbReference type="Pfam" id="PF13462"/>
    </source>
</evidence>
<feature type="chain" id="PRO_5043317023" description="Thioredoxin-like fold domain-containing protein" evidence="1">
    <location>
        <begin position="26"/>
        <end position="232"/>
    </location>
</feature>
<evidence type="ECO:0000313" key="3">
    <source>
        <dbReference type="EMBL" id="KAJ8762316.1"/>
    </source>
</evidence>
<dbReference type="CDD" id="cd02972">
    <property type="entry name" value="DsbA_family"/>
    <property type="match status" value="1"/>
</dbReference>
<feature type="domain" description="Thioredoxin-like fold" evidence="2">
    <location>
        <begin position="50"/>
        <end position="214"/>
    </location>
</feature>
<dbReference type="PANTHER" id="PTHR33875:SF2">
    <property type="entry name" value="ACR183CP"/>
    <property type="match status" value="1"/>
</dbReference>
<proteinExistence type="predicted"/>
<organism evidence="3 4">
    <name type="scientific">Erythroxylum novogranatense</name>
    <dbReference type="NCBI Taxonomy" id="1862640"/>
    <lineage>
        <taxon>Eukaryota</taxon>
        <taxon>Viridiplantae</taxon>
        <taxon>Streptophyta</taxon>
        <taxon>Embryophyta</taxon>
        <taxon>Tracheophyta</taxon>
        <taxon>Spermatophyta</taxon>
        <taxon>Magnoliopsida</taxon>
        <taxon>eudicotyledons</taxon>
        <taxon>Gunneridae</taxon>
        <taxon>Pentapetalae</taxon>
        <taxon>rosids</taxon>
        <taxon>fabids</taxon>
        <taxon>Malpighiales</taxon>
        <taxon>Erythroxylaceae</taxon>
        <taxon>Erythroxylum</taxon>
    </lineage>
</organism>